<dbReference type="CDD" id="cd15566">
    <property type="entry name" value="PHD3_NSD"/>
    <property type="match status" value="1"/>
</dbReference>
<reference evidence="6" key="1">
    <citation type="submission" date="2022-07" db="EMBL/GenBank/DDBJ databases">
        <title>Genome analysis of Parmales, a sister group of diatoms, reveals the evolutionary specialization of diatoms from phago-mixotrophs to photoautotrophs.</title>
        <authorList>
            <person name="Ban H."/>
            <person name="Sato S."/>
            <person name="Yoshikawa S."/>
            <person name="Kazumasa Y."/>
            <person name="Nakamura Y."/>
            <person name="Ichinomiya M."/>
            <person name="Saitoh K."/>
            <person name="Sato N."/>
            <person name="Blanc-Mathieu R."/>
            <person name="Endo H."/>
            <person name="Kuwata A."/>
            <person name="Ogata H."/>
        </authorList>
    </citation>
    <scope>NUCLEOTIDE SEQUENCE</scope>
</reference>
<evidence type="ECO:0000313" key="7">
    <source>
        <dbReference type="Proteomes" id="UP001165082"/>
    </source>
</evidence>
<evidence type="ECO:0000313" key="6">
    <source>
        <dbReference type="EMBL" id="GMI09534.1"/>
    </source>
</evidence>
<dbReference type="PROSITE" id="PS50016">
    <property type="entry name" value="ZF_PHD_2"/>
    <property type="match status" value="1"/>
</dbReference>
<evidence type="ECO:0000256" key="4">
    <source>
        <dbReference type="PROSITE-ProRule" id="PRU00146"/>
    </source>
</evidence>
<dbReference type="InterPro" id="IPR013083">
    <property type="entry name" value="Znf_RING/FYVE/PHD"/>
</dbReference>
<dbReference type="PANTHER" id="PTHR46235:SF3">
    <property type="entry name" value="PHD FINGER-CONTAINING PROTEIN DDB_G0268158"/>
    <property type="match status" value="1"/>
</dbReference>
<dbReference type="InterPro" id="IPR019786">
    <property type="entry name" value="Zinc_finger_PHD-type_CS"/>
</dbReference>
<dbReference type="PANTHER" id="PTHR46235">
    <property type="entry name" value="PHD FINGER-CONTAINING PROTEIN DDB_G0268158"/>
    <property type="match status" value="1"/>
</dbReference>
<dbReference type="InterPro" id="IPR011011">
    <property type="entry name" value="Znf_FYVE_PHD"/>
</dbReference>
<feature type="non-terminal residue" evidence="6">
    <location>
        <position position="408"/>
    </location>
</feature>
<dbReference type="Proteomes" id="UP001165082">
    <property type="component" value="Unassembled WGS sequence"/>
</dbReference>
<dbReference type="InterPro" id="IPR001965">
    <property type="entry name" value="Znf_PHD"/>
</dbReference>
<name>A0A9W7FCA6_9STRA</name>
<evidence type="ECO:0000256" key="3">
    <source>
        <dbReference type="ARBA" id="ARBA00022833"/>
    </source>
</evidence>
<organism evidence="6 7">
    <name type="scientific">Triparma retinervis</name>
    <dbReference type="NCBI Taxonomy" id="2557542"/>
    <lineage>
        <taxon>Eukaryota</taxon>
        <taxon>Sar</taxon>
        <taxon>Stramenopiles</taxon>
        <taxon>Ochrophyta</taxon>
        <taxon>Bolidophyceae</taxon>
        <taxon>Parmales</taxon>
        <taxon>Triparmaceae</taxon>
        <taxon>Triparma</taxon>
    </lineage>
</organism>
<keyword evidence="1" id="KW-0479">Metal-binding</keyword>
<protein>
    <recommendedName>
        <fullName evidence="5">PHD-type domain-containing protein</fullName>
    </recommendedName>
</protein>
<dbReference type="SMART" id="SM00249">
    <property type="entry name" value="PHD"/>
    <property type="match status" value="3"/>
</dbReference>
<dbReference type="GO" id="GO:0008270">
    <property type="term" value="F:zinc ion binding"/>
    <property type="evidence" value="ECO:0007669"/>
    <property type="project" value="UniProtKB-KW"/>
</dbReference>
<gene>
    <name evidence="6" type="ORF">TrRE_jg6114</name>
</gene>
<dbReference type="InterPro" id="IPR059153">
    <property type="entry name" value="NSD_PHD-1st"/>
</dbReference>
<dbReference type="Gene3D" id="3.30.40.10">
    <property type="entry name" value="Zinc/RING finger domain, C3HC4 (zinc finger)"/>
    <property type="match status" value="2"/>
</dbReference>
<comment type="caution">
    <text evidence="6">The sequence shown here is derived from an EMBL/GenBank/DDBJ whole genome shotgun (WGS) entry which is preliminary data.</text>
</comment>
<dbReference type="PROSITE" id="PS01359">
    <property type="entry name" value="ZF_PHD_1"/>
    <property type="match status" value="1"/>
</dbReference>
<sequence length="408" mass="45438">MTTLGIGEVDAKNIEDLESVLKDRSSTPHEIAERFHQYISRLDGDSIDYAVTTNNSSDSYVELTSVSEQTYTAYTSRMAAWRQALKKGDEVEAGDGHSYEKICPIEHHFKWFKAKVIDLCPPNSTVIKSRSGRVSGRKMKAVCKKAPKRKMKNEEPDPEENPSWICAICVEAECDTNPDSPLLICEGSCQRTFHTPCVGMTEAPEGTWLCSECVEGAHKCSGCGEVGKDNVFGGVVKCSRKNCGLYFHESCVRNYNMEEDEAQAKRMELARRKASDEGGEEPEYEPLKFVCPAHFCWTCGDVTKPERAAKTKKGELFRCLHCPISYHIDCIPPLANFHELAMVCHQHSTYPLPSLPSGASVLGKNHATKFKNDTTIPKILNNFVGLEAFNALPKHSGFTFPPMVLPKE</sequence>
<evidence type="ECO:0000259" key="5">
    <source>
        <dbReference type="PROSITE" id="PS50016"/>
    </source>
</evidence>
<keyword evidence="2 4" id="KW-0863">Zinc-finger</keyword>
<dbReference type="Pfam" id="PF23011">
    <property type="entry name" value="PHD-1st_NSD"/>
    <property type="match status" value="1"/>
</dbReference>
<keyword evidence="7" id="KW-1185">Reference proteome</keyword>
<dbReference type="AlphaFoldDB" id="A0A9W7FCA6"/>
<dbReference type="SUPFAM" id="SSF57903">
    <property type="entry name" value="FYVE/PHD zinc finger"/>
    <property type="match status" value="1"/>
</dbReference>
<keyword evidence="3" id="KW-0862">Zinc</keyword>
<dbReference type="InterPro" id="IPR055198">
    <property type="entry name" value="NSD_PHD"/>
</dbReference>
<evidence type="ECO:0000256" key="1">
    <source>
        <dbReference type="ARBA" id="ARBA00022723"/>
    </source>
</evidence>
<proteinExistence type="predicted"/>
<evidence type="ECO:0000256" key="2">
    <source>
        <dbReference type="ARBA" id="ARBA00022771"/>
    </source>
</evidence>
<dbReference type="InterPro" id="IPR019787">
    <property type="entry name" value="Znf_PHD-finger"/>
</dbReference>
<dbReference type="Pfam" id="PF22908">
    <property type="entry name" value="PHD_NSD"/>
    <property type="match status" value="1"/>
</dbReference>
<feature type="domain" description="PHD-type" evidence="5">
    <location>
        <begin position="163"/>
        <end position="216"/>
    </location>
</feature>
<dbReference type="OrthoDB" id="69354at2759"/>
<accession>A0A9W7FCA6</accession>
<dbReference type="EMBL" id="BRXZ01000322">
    <property type="protein sequence ID" value="GMI09534.1"/>
    <property type="molecule type" value="Genomic_DNA"/>
</dbReference>